<dbReference type="SUPFAM" id="SSF101821">
    <property type="entry name" value="Aminopeptidase/glucanase lid domain"/>
    <property type="match status" value="1"/>
</dbReference>
<keyword evidence="4" id="KW-0645">Protease</keyword>
<evidence type="ECO:0000256" key="4">
    <source>
        <dbReference type="ARBA" id="ARBA00022670"/>
    </source>
</evidence>
<dbReference type="Gene3D" id="3.40.630.10">
    <property type="entry name" value="Zn peptidases"/>
    <property type="match status" value="2"/>
</dbReference>
<dbReference type="InterPro" id="IPR023358">
    <property type="entry name" value="Peptidase_M18_dom2"/>
</dbReference>
<keyword evidence="3" id="KW-0031">Aminopeptidase</keyword>
<keyword evidence="7" id="KW-0862">Zinc</keyword>
<dbReference type="Pfam" id="PF02127">
    <property type="entry name" value="Peptidase_M18"/>
    <property type="match status" value="1"/>
</dbReference>
<dbReference type="AlphaFoldDB" id="A0A8J5ZEC3"/>
<dbReference type="SUPFAM" id="SSF53187">
    <property type="entry name" value="Zn-dependent exopeptidases"/>
    <property type="match status" value="1"/>
</dbReference>
<dbReference type="CDD" id="cd05658">
    <property type="entry name" value="M18_DAP"/>
    <property type="match status" value="1"/>
</dbReference>
<evidence type="ECO:0000256" key="6">
    <source>
        <dbReference type="ARBA" id="ARBA00022801"/>
    </source>
</evidence>
<proteinExistence type="inferred from homology"/>
<evidence type="ECO:0000256" key="8">
    <source>
        <dbReference type="ARBA" id="ARBA00023049"/>
    </source>
</evidence>
<dbReference type="EMBL" id="JAHUZN010000004">
    <property type="protein sequence ID" value="KAG8496602.1"/>
    <property type="molecule type" value="Genomic_DNA"/>
</dbReference>
<comment type="cofactor">
    <cofactor evidence="1">
        <name>Zn(2+)</name>
        <dbReference type="ChEBI" id="CHEBI:29105"/>
    </cofactor>
</comment>
<keyword evidence="9" id="KW-0812">Transmembrane</keyword>
<accession>A0A8J5ZEC3</accession>
<evidence type="ECO:0000256" key="3">
    <source>
        <dbReference type="ARBA" id="ARBA00022438"/>
    </source>
</evidence>
<dbReference type="GO" id="GO:0004177">
    <property type="term" value="F:aminopeptidase activity"/>
    <property type="evidence" value="ECO:0007669"/>
    <property type="project" value="UniProtKB-KW"/>
</dbReference>
<evidence type="ECO:0000256" key="7">
    <source>
        <dbReference type="ARBA" id="ARBA00022833"/>
    </source>
</evidence>
<dbReference type="Proteomes" id="UP000701853">
    <property type="component" value="Chromosome 4"/>
</dbReference>
<name>A0A8J5ZEC3_9ROSI</name>
<dbReference type="PANTHER" id="PTHR28570">
    <property type="entry name" value="ASPARTYL AMINOPEPTIDASE"/>
    <property type="match status" value="1"/>
</dbReference>
<dbReference type="GO" id="GO:0006508">
    <property type="term" value="P:proteolysis"/>
    <property type="evidence" value="ECO:0007669"/>
    <property type="project" value="UniProtKB-KW"/>
</dbReference>
<reference evidence="10 11" key="1">
    <citation type="journal article" date="2021" name="bioRxiv">
        <title>The Gossypium anomalum genome as a resource for cotton improvement and evolutionary analysis of hybrid incompatibility.</title>
        <authorList>
            <person name="Grover C.E."/>
            <person name="Yuan D."/>
            <person name="Arick M.A."/>
            <person name="Miller E.R."/>
            <person name="Hu G."/>
            <person name="Peterson D.G."/>
            <person name="Wendel J.F."/>
            <person name="Udall J.A."/>
        </authorList>
    </citation>
    <scope>NUCLEOTIDE SEQUENCE [LARGE SCALE GENOMIC DNA]</scope>
    <source>
        <strain evidence="10">JFW-Udall</strain>
        <tissue evidence="10">Leaf</tissue>
    </source>
</reference>
<keyword evidence="11" id="KW-1185">Reference proteome</keyword>
<evidence type="ECO:0008006" key="12">
    <source>
        <dbReference type="Google" id="ProtNLM"/>
    </source>
</evidence>
<dbReference type="GO" id="GO:0008237">
    <property type="term" value="F:metallopeptidase activity"/>
    <property type="evidence" value="ECO:0007669"/>
    <property type="project" value="UniProtKB-KW"/>
</dbReference>
<evidence type="ECO:0000256" key="5">
    <source>
        <dbReference type="ARBA" id="ARBA00022723"/>
    </source>
</evidence>
<gene>
    <name evidence="10" type="ORF">CXB51_007767</name>
</gene>
<keyword evidence="9" id="KW-0472">Membrane</keyword>
<keyword evidence="9" id="KW-1133">Transmembrane helix</keyword>
<comment type="similarity">
    <text evidence="2">Belongs to the peptidase M18 family.</text>
</comment>
<keyword evidence="5" id="KW-0479">Metal-binding</keyword>
<organism evidence="10 11">
    <name type="scientific">Gossypium anomalum</name>
    <dbReference type="NCBI Taxonomy" id="47600"/>
    <lineage>
        <taxon>Eukaryota</taxon>
        <taxon>Viridiplantae</taxon>
        <taxon>Streptophyta</taxon>
        <taxon>Embryophyta</taxon>
        <taxon>Tracheophyta</taxon>
        <taxon>Spermatophyta</taxon>
        <taxon>Magnoliopsida</taxon>
        <taxon>eudicotyledons</taxon>
        <taxon>Gunneridae</taxon>
        <taxon>Pentapetalae</taxon>
        <taxon>rosids</taxon>
        <taxon>malvids</taxon>
        <taxon>Malvales</taxon>
        <taxon>Malvaceae</taxon>
        <taxon>Malvoideae</taxon>
        <taxon>Gossypium</taxon>
    </lineage>
</organism>
<comment type="caution">
    <text evidence="10">The sequence shown here is derived from an EMBL/GenBank/DDBJ whole genome shotgun (WGS) entry which is preliminary data.</text>
</comment>
<dbReference type="PRINTS" id="PR00932">
    <property type="entry name" value="AMINO1PTASE"/>
</dbReference>
<evidence type="ECO:0000256" key="2">
    <source>
        <dbReference type="ARBA" id="ARBA00008290"/>
    </source>
</evidence>
<keyword evidence="8" id="KW-0482">Metalloprotease</keyword>
<dbReference type="GO" id="GO:0008270">
    <property type="term" value="F:zinc ion binding"/>
    <property type="evidence" value="ECO:0007669"/>
    <property type="project" value="InterPro"/>
</dbReference>
<evidence type="ECO:0000256" key="9">
    <source>
        <dbReference type="SAM" id="Phobius"/>
    </source>
</evidence>
<evidence type="ECO:0000256" key="1">
    <source>
        <dbReference type="ARBA" id="ARBA00001947"/>
    </source>
</evidence>
<dbReference type="Gene3D" id="2.30.250.10">
    <property type="entry name" value="Aminopeptidase i, Domain 2"/>
    <property type="match status" value="1"/>
</dbReference>
<dbReference type="PANTHER" id="PTHR28570:SF16">
    <property type="entry name" value="ASPARTYL AMINOPEPTIDASE-RELATED"/>
    <property type="match status" value="1"/>
</dbReference>
<evidence type="ECO:0000313" key="11">
    <source>
        <dbReference type="Proteomes" id="UP000701853"/>
    </source>
</evidence>
<evidence type="ECO:0000313" key="10">
    <source>
        <dbReference type="EMBL" id="KAG8496602.1"/>
    </source>
</evidence>
<keyword evidence="6" id="KW-0378">Hydrolase</keyword>
<protein>
    <recommendedName>
        <fullName evidence="12">Aspartyl aminopeptidase</fullName>
    </recommendedName>
</protein>
<dbReference type="OrthoDB" id="9880441at2759"/>
<dbReference type="GO" id="GO:0005737">
    <property type="term" value="C:cytoplasm"/>
    <property type="evidence" value="ECO:0007669"/>
    <property type="project" value="UniProtKB-ARBA"/>
</dbReference>
<dbReference type="NCBIfam" id="NF002759">
    <property type="entry name" value="PRK02813.1"/>
    <property type="match status" value="1"/>
</dbReference>
<dbReference type="InterPro" id="IPR001948">
    <property type="entry name" value="Peptidase_M18"/>
</dbReference>
<dbReference type="FunFam" id="2.30.250.10:FF:000001">
    <property type="entry name" value="Aspartyl aminopeptidase 1"/>
    <property type="match status" value="1"/>
</dbReference>
<sequence>MADTEVSSIVSDFIDFLNASPTAFHAVGNPFLLHFLFGGSLTYSSPFNLSNLLLYSLCIHFFTWVLLNLFAVFLFIYLFTDEAKKRLQKAGYEQVVEREDWKLEAGKRYFLTRNHSTIVAFAIGKKYVVGNGFHIVGAHTDSPCLKLKPVSEVKKAGYLEVGVQTYGGGLWHTWFDRDLTVAGRVMIREEKGGSVSYSHRLVRIEEPIMRVPTLAIHLDRGVNDGFKVNTQSHLLPVLATSVKVELNKEFAENGLAEKTTNKSRHHAFLSDVNQIKYVILSCKHYIVAGAAKEFIFSGRLDNLCMSFCSLKALIDATSSDNDLENESGVRMVALFDHEEVGSNSAQGAGSPAILTLFLSMLTKAIQRSFLVSADMAHALHPNYMDKHEESHQPKLHRGLVIKHNANQRYATNAVTSFIFREIAVKHNLPIQDFVVRNDMPCGSTIGPILASGVGIRTVDVGAPQLSMHSIQEMCAVDDVKHSYEHFKAFFHEFSQLDTKISVDTSSYLRWEDLQFVWWLGKVLFQWHQHLVPFKSATGECSSRQACNRPDLRYLVLSYFSYIDVSTDATILLQQKISLIL</sequence>
<feature type="transmembrane region" description="Helical" evidence="9">
    <location>
        <begin position="52"/>
        <end position="79"/>
    </location>
</feature>